<dbReference type="InterPro" id="IPR000700">
    <property type="entry name" value="PAS-assoc_C"/>
</dbReference>
<evidence type="ECO:0000256" key="5">
    <source>
        <dbReference type="ARBA" id="ARBA00022741"/>
    </source>
</evidence>
<dbReference type="Gene3D" id="3.30.450.20">
    <property type="entry name" value="PAS domain"/>
    <property type="match status" value="1"/>
</dbReference>
<dbReference type="PANTHER" id="PTHR41523">
    <property type="entry name" value="TWO-COMPONENT SYSTEM SENSOR PROTEIN"/>
    <property type="match status" value="1"/>
</dbReference>
<dbReference type="EMBL" id="CP043046">
    <property type="protein sequence ID" value="QEI05609.1"/>
    <property type="molecule type" value="Genomic_DNA"/>
</dbReference>
<dbReference type="Pfam" id="PF02518">
    <property type="entry name" value="HATPase_c"/>
    <property type="match status" value="1"/>
</dbReference>
<comment type="catalytic activity">
    <reaction evidence="1">
        <text>ATP + protein L-histidine = ADP + protein N-phospho-L-histidine.</text>
        <dbReference type="EC" id="2.7.13.3"/>
    </reaction>
</comment>
<dbReference type="SUPFAM" id="SSF55874">
    <property type="entry name" value="ATPase domain of HSP90 chaperone/DNA topoisomerase II/histidine kinase"/>
    <property type="match status" value="1"/>
</dbReference>
<dbReference type="OrthoDB" id="9767435at2"/>
<evidence type="ECO:0000259" key="9">
    <source>
        <dbReference type="PROSITE" id="PS50113"/>
    </source>
</evidence>
<keyword evidence="7" id="KW-0067">ATP-binding</keyword>
<dbReference type="InterPro" id="IPR003594">
    <property type="entry name" value="HATPase_dom"/>
</dbReference>
<dbReference type="InterPro" id="IPR029016">
    <property type="entry name" value="GAF-like_dom_sf"/>
</dbReference>
<keyword evidence="5" id="KW-0547">Nucleotide-binding</keyword>
<feature type="domain" description="PAC" evidence="9">
    <location>
        <begin position="318"/>
        <end position="376"/>
    </location>
</feature>
<dbReference type="GO" id="GO:0005524">
    <property type="term" value="F:ATP binding"/>
    <property type="evidence" value="ECO:0007669"/>
    <property type="project" value="UniProtKB-KW"/>
</dbReference>
<reference evidence="10 11" key="1">
    <citation type="submission" date="2019-08" db="EMBL/GenBank/DDBJ databases">
        <title>Amphibian skin-associated Pigmentiphaga: genome sequence and occurrence across geography and hosts.</title>
        <authorList>
            <person name="Bletz M.C."/>
            <person name="Bunk B."/>
            <person name="Sproeer C."/>
            <person name="Biwer P."/>
            <person name="Reiter S."/>
            <person name="Rabemananjara F.C.E."/>
            <person name="Schulz S."/>
            <person name="Overmann J."/>
            <person name="Vences M."/>
        </authorList>
    </citation>
    <scope>NUCLEOTIDE SEQUENCE [LARGE SCALE GENOMIC DNA]</scope>
    <source>
        <strain evidence="10 11">Mada1488</strain>
    </source>
</reference>
<evidence type="ECO:0000256" key="8">
    <source>
        <dbReference type="SAM" id="MobiDB-lite"/>
    </source>
</evidence>
<evidence type="ECO:0000256" key="4">
    <source>
        <dbReference type="ARBA" id="ARBA00022679"/>
    </source>
</evidence>
<dbReference type="KEGG" id="pacr:FXN63_06970"/>
<dbReference type="Proteomes" id="UP000325161">
    <property type="component" value="Chromosome"/>
</dbReference>
<dbReference type="InterPro" id="IPR011495">
    <property type="entry name" value="Sig_transdc_His_kin_sub2_dim/P"/>
</dbReference>
<gene>
    <name evidence="10" type="ORF">FXN63_06970</name>
</gene>
<evidence type="ECO:0000313" key="10">
    <source>
        <dbReference type="EMBL" id="QEI05609.1"/>
    </source>
</evidence>
<dbReference type="SUPFAM" id="SSF55781">
    <property type="entry name" value="GAF domain-like"/>
    <property type="match status" value="1"/>
</dbReference>
<proteinExistence type="predicted"/>
<keyword evidence="4" id="KW-0808">Transferase</keyword>
<dbReference type="Pfam" id="PF01590">
    <property type="entry name" value="GAF"/>
    <property type="match status" value="1"/>
</dbReference>
<evidence type="ECO:0000256" key="7">
    <source>
        <dbReference type="ARBA" id="ARBA00022840"/>
    </source>
</evidence>
<evidence type="ECO:0000256" key="6">
    <source>
        <dbReference type="ARBA" id="ARBA00022777"/>
    </source>
</evidence>
<dbReference type="PROSITE" id="PS50113">
    <property type="entry name" value="PAC"/>
    <property type="match status" value="1"/>
</dbReference>
<dbReference type="Pfam" id="PF07568">
    <property type="entry name" value="HisKA_2"/>
    <property type="match status" value="1"/>
</dbReference>
<feature type="region of interest" description="Disordered" evidence="8">
    <location>
        <begin position="307"/>
        <end position="339"/>
    </location>
</feature>
<dbReference type="SUPFAM" id="SSF55785">
    <property type="entry name" value="PYP-like sensor domain (PAS domain)"/>
    <property type="match status" value="1"/>
</dbReference>
<evidence type="ECO:0000256" key="1">
    <source>
        <dbReference type="ARBA" id="ARBA00000085"/>
    </source>
</evidence>
<keyword evidence="6" id="KW-0418">Kinase</keyword>
<dbReference type="InterPro" id="IPR035965">
    <property type="entry name" value="PAS-like_dom_sf"/>
</dbReference>
<organism evidence="10 11">
    <name type="scientific">Pigmentiphaga aceris</name>
    <dbReference type="NCBI Taxonomy" id="1940612"/>
    <lineage>
        <taxon>Bacteria</taxon>
        <taxon>Pseudomonadati</taxon>
        <taxon>Pseudomonadota</taxon>
        <taxon>Betaproteobacteria</taxon>
        <taxon>Burkholderiales</taxon>
        <taxon>Alcaligenaceae</taxon>
        <taxon>Pigmentiphaga</taxon>
    </lineage>
</organism>
<dbReference type="SMART" id="SM00387">
    <property type="entry name" value="HATPase_c"/>
    <property type="match status" value="1"/>
</dbReference>
<keyword evidence="11" id="KW-1185">Reference proteome</keyword>
<dbReference type="Pfam" id="PF08448">
    <property type="entry name" value="PAS_4"/>
    <property type="match status" value="1"/>
</dbReference>
<evidence type="ECO:0000256" key="3">
    <source>
        <dbReference type="ARBA" id="ARBA00022553"/>
    </source>
</evidence>
<name>A0A5C0ATC9_9BURK</name>
<keyword evidence="3" id="KW-0597">Phosphoprotein</keyword>
<dbReference type="GO" id="GO:0004673">
    <property type="term" value="F:protein histidine kinase activity"/>
    <property type="evidence" value="ECO:0007669"/>
    <property type="project" value="UniProtKB-EC"/>
</dbReference>
<dbReference type="PANTHER" id="PTHR41523:SF8">
    <property type="entry name" value="ETHYLENE RESPONSE SENSOR PROTEIN"/>
    <property type="match status" value="1"/>
</dbReference>
<evidence type="ECO:0000256" key="2">
    <source>
        <dbReference type="ARBA" id="ARBA00012438"/>
    </source>
</evidence>
<dbReference type="EC" id="2.7.13.3" evidence="2"/>
<dbReference type="Gene3D" id="3.30.565.10">
    <property type="entry name" value="Histidine kinase-like ATPase, C-terminal domain"/>
    <property type="match status" value="1"/>
</dbReference>
<evidence type="ECO:0000313" key="11">
    <source>
        <dbReference type="Proteomes" id="UP000325161"/>
    </source>
</evidence>
<dbReference type="AlphaFoldDB" id="A0A5C0ATC9"/>
<dbReference type="Gene3D" id="3.30.450.40">
    <property type="match status" value="1"/>
</dbReference>
<sequence>MPEQFIWALDRMCAGDHENYLRFSCRPITPCARTSDEPNFMHTLPPVDPDFAQDATRLDRIRRQQALTVRFALFALRSRQIPDLLRESCVVVAEGLEVSFAKVLRHLPEENSFLLEAGIGWLPEDIGTARLGADLESPAGFAFQTGQPVLSVDLPGEKRFRTPELLRKYGIKRALNVIIRGDTQRYGVLEADAPASQHLSARDIAFLETIANTIALALERDSAETVHTDSPGSSTSMLDASPDSIQLIGIDGQLEFINRRGAELLKARATQPEAALGDPGSAWLSLWQAAEQGAAAKALAQAAAGTTSRFEAPWPTSNETEDEATSGTQAAGGSKPPMWFDVTISPVRDDAGEITRLMATWRDITERVANEQSLTELLNHHESRLDHQKLLLLEVHHRVRNSLQLIRTLLSMQAATSMDVTVREHLNAASNRVMTVGAVHERLYREGAPMDSDAVQYLQALLDDLQRSLADWRGGRNIVLNADPLPMPADRLTSLGLITAELVTNALKYGRGTVTVSLNSRPDALELTVEDDGPGFPESFPQPQSQTGGLGIRLVRTFSRRGDQAIHIDRTVQHSRIVVRLDPVASAAQ</sequence>
<protein>
    <recommendedName>
        <fullName evidence="2">histidine kinase</fullName>
        <ecNumber evidence="2">2.7.13.3</ecNumber>
    </recommendedName>
</protein>
<dbReference type="InterPro" id="IPR036890">
    <property type="entry name" value="HATPase_C_sf"/>
</dbReference>
<dbReference type="InterPro" id="IPR003018">
    <property type="entry name" value="GAF"/>
</dbReference>
<dbReference type="SMART" id="SM00065">
    <property type="entry name" value="GAF"/>
    <property type="match status" value="1"/>
</dbReference>
<accession>A0A5C0ATC9</accession>
<dbReference type="InterPro" id="IPR013656">
    <property type="entry name" value="PAS_4"/>
</dbReference>